<evidence type="ECO:0000256" key="7">
    <source>
        <dbReference type="ARBA" id="ARBA00022932"/>
    </source>
</evidence>
<dbReference type="InterPro" id="IPR046938">
    <property type="entry name" value="DNA_clamp_sf"/>
</dbReference>
<reference evidence="13 14" key="1">
    <citation type="submission" date="2020-10" db="EMBL/GenBank/DDBJ databases">
        <title>Ca. Dormibacterota MAGs.</title>
        <authorList>
            <person name="Montgomery K."/>
        </authorList>
    </citation>
    <scope>NUCLEOTIDE SEQUENCE [LARGE SCALE GENOMIC DNA]</scope>
    <source>
        <strain evidence="13">SC8811_S16_3</strain>
    </source>
</reference>
<proteinExistence type="inferred from homology"/>
<dbReference type="Pfam" id="PF02768">
    <property type="entry name" value="DNA_pol3_beta_3"/>
    <property type="match status" value="1"/>
</dbReference>
<evidence type="ECO:0000256" key="6">
    <source>
        <dbReference type="ARBA" id="ARBA00022705"/>
    </source>
</evidence>
<evidence type="ECO:0000259" key="10">
    <source>
        <dbReference type="Pfam" id="PF00712"/>
    </source>
</evidence>
<dbReference type="GO" id="GO:0006271">
    <property type="term" value="P:DNA strand elongation involved in DNA replication"/>
    <property type="evidence" value="ECO:0007669"/>
    <property type="project" value="TreeGrafter"/>
</dbReference>
<comment type="caution">
    <text evidence="13">The sequence shown here is derived from an EMBL/GenBank/DDBJ whole genome shotgun (WGS) entry which is preliminary data.</text>
</comment>
<evidence type="ECO:0000256" key="2">
    <source>
        <dbReference type="ARBA" id="ARBA00010752"/>
    </source>
</evidence>
<feature type="domain" description="DNA polymerase III beta sliding clamp N-terminal" evidence="10">
    <location>
        <begin position="1"/>
        <end position="118"/>
    </location>
</feature>
<dbReference type="PANTHER" id="PTHR30478">
    <property type="entry name" value="DNA POLYMERASE III SUBUNIT BETA"/>
    <property type="match status" value="1"/>
</dbReference>
<dbReference type="CDD" id="cd00140">
    <property type="entry name" value="beta_clamp"/>
    <property type="match status" value="1"/>
</dbReference>
<evidence type="ECO:0000259" key="11">
    <source>
        <dbReference type="Pfam" id="PF02767"/>
    </source>
</evidence>
<evidence type="ECO:0000256" key="3">
    <source>
        <dbReference type="ARBA" id="ARBA00022490"/>
    </source>
</evidence>
<dbReference type="NCBIfam" id="TIGR00663">
    <property type="entry name" value="dnan"/>
    <property type="match status" value="1"/>
</dbReference>
<evidence type="ECO:0000256" key="9">
    <source>
        <dbReference type="PIRNR" id="PIRNR000804"/>
    </source>
</evidence>
<evidence type="ECO:0000256" key="4">
    <source>
        <dbReference type="ARBA" id="ARBA00022679"/>
    </source>
</evidence>
<dbReference type="GO" id="GO:0003677">
    <property type="term" value="F:DNA binding"/>
    <property type="evidence" value="ECO:0007669"/>
    <property type="project" value="UniProtKB-UniRule"/>
</dbReference>
<keyword evidence="5 9" id="KW-0548">Nucleotidyltransferase</keyword>
<dbReference type="GO" id="GO:0005737">
    <property type="term" value="C:cytoplasm"/>
    <property type="evidence" value="ECO:0007669"/>
    <property type="project" value="UniProtKB-SubCell"/>
</dbReference>
<dbReference type="AlphaFoldDB" id="A0A934KD82"/>
<organism evidence="13 14">
    <name type="scientific">Candidatus Dormiibacter inghamiae</name>
    <dbReference type="NCBI Taxonomy" id="3127013"/>
    <lineage>
        <taxon>Bacteria</taxon>
        <taxon>Bacillati</taxon>
        <taxon>Candidatus Dormiibacterota</taxon>
        <taxon>Candidatus Dormibacteria</taxon>
        <taxon>Candidatus Dormibacterales</taxon>
        <taxon>Candidatus Dormibacteraceae</taxon>
        <taxon>Candidatus Dormiibacter</taxon>
    </lineage>
</organism>
<dbReference type="Proteomes" id="UP000620075">
    <property type="component" value="Unassembled WGS sequence"/>
</dbReference>
<evidence type="ECO:0000259" key="12">
    <source>
        <dbReference type="Pfam" id="PF02768"/>
    </source>
</evidence>
<evidence type="ECO:0000256" key="8">
    <source>
        <dbReference type="ARBA" id="ARBA00023125"/>
    </source>
</evidence>
<keyword evidence="7 9" id="KW-0239">DNA-directed DNA polymerase</keyword>
<comment type="subunit">
    <text evidence="9">Forms a ring-shaped head-to-tail homodimer around DNA.</text>
</comment>
<dbReference type="PANTHER" id="PTHR30478:SF0">
    <property type="entry name" value="BETA SLIDING CLAMP"/>
    <property type="match status" value="1"/>
</dbReference>
<dbReference type="EMBL" id="JAEKNQ010000021">
    <property type="protein sequence ID" value="MBJ7602650.1"/>
    <property type="molecule type" value="Genomic_DNA"/>
</dbReference>
<keyword evidence="3 9" id="KW-0963">Cytoplasm</keyword>
<keyword evidence="6 9" id="KW-0235">DNA replication</keyword>
<evidence type="ECO:0000256" key="1">
    <source>
        <dbReference type="ARBA" id="ARBA00004496"/>
    </source>
</evidence>
<accession>A0A934KD82</accession>
<dbReference type="Pfam" id="PF00712">
    <property type="entry name" value="DNA_pol3_beta"/>
    <property type="match status" value="1"/>
</dbReference>
<dbReference type="Gene3D" id="3.70.10.10">
    <property type="match status" value="1"/>
</dbReference>
<gene>
    <name evidence="13" type="primary">dnaN</name>
    <name evidence="13" type="ORF">JF888_05585</name>
</gene>
<dbReference type="RefSeq" id="WP_338177356.1">
    <property type="nucleotide sequence ID" value="NZ_JAEKNQ010000021.1"/>
</dbReference>
<dbReference type="SUPFAM" id="SSF55979">
    <property type="entry name" value="DNA clamp"/>
    <property type="match status" value="3"/>
</dbReference>
<comment type="subcellular location">
    <subcellularLocation>
        <location evidence="1 9">Cytoplasm</location>
    </subcellularLocation>
</comment>
<name>A0A934KD82_9BACT</name>
<evidence type="ECO:0000313" key="14">
    <source>
        <dbReference type="Proteomes" id="UP000620075"/>
    </source>
</evidence>
<evidence type="ECO:0000313" key="13">
    <source>
        <dbReference type="EMBL" id="MBJ7602650.1"/>
    </source>
</evidence>
<dbReference type="GO" id="GO:0003887">
    <property type="term" value="F:DNA-directed DNA polymerase activity"/>
    <property type="evidence" value="ECO:0007669"/>
    <property type="project" value="UniProtKB-UniRule"/>
</dbReference>
<protein>
    <recommendedName>
        <fullName evidence="9">Beta sliding clamp</fullName>
    </recommendedName>
</protein>
<dbReference type="SMART" id="SM00480">
    <property type="entry name" value="POL3Bc"/>
    <property type="match status" value="1"/>
</dbReference>
<evidence type="ECO:0000256" key="5">
    <source>
        <dbReference type="ARBA" id="ARBA00022695"/>
    </source>
</evidence>
<dbReference type="PIRSF" id="PIRSF000804">
    <property type="entry name" value="DNA_pol_III_b"/>
    <property type="match status" value="1"/>
</dbReference>
<dbReference type="InterPro" id="IPR022635">
    <property type="entry name" value="DNA_polIII_beta_C"/>
</dbReference>
<dbReference type="Pfam" id="PF02767">
    <property type="entry name" value="DNA_pol3_beta_2"/>
    <property type="match status" value="1"/>
</dbReference>
<dbReference type="InterPro" id="IPR022637">
    <property type="entry name" value="DNA_polIII_beta_cen"/>
</dbReference>
<dbReference type="Gene3D" id="3.10.150.10">
    <property type="entry name" value="DNA Polymerase III, subunit A, domain 2"/>
    <property type="match status" value="1"/>
</dbReference>
<comment type="function">
    <text evidence="9">Confers DNA tethering and processivity to DNA polymerases and other proteins. Acts as a clamp, forming a ring around DNA (a reaction catalyzed by the clamp-loading complex) which diffuses in an ATP-independent manner freely and bidirectionally along dsDNA. Initially characterized for its ability to contact the catalytic subunit of DNA polymerase III (Pol III), a complex, multichain enzyme responsible for most of the replicative synthesis in bacteria; Pol III exhibits 3'-5' exonuclease proofreading activity. The beta chain is required for initiation of replication as well as for processivity of DNA replication.</text>
</comment>
<sequence length="374" mass="40206">MRLTCQPATLSQALQTVSRAISTRTTLPILNNVLLETTSSGLALTGTNLEIGIKKLVEAEISDEGSTTVPARLLTDFVGTLPQQQLELSLDVASQTLSLRCGRFDTHIKCIEADEFPPTPRSDEGDTIKLPLAELLAGIEQTQMAASTDEARPVLTGELLQIEGGRLTIVATDGHRLAERRLQVTSGDGLEARLIVPARALGELPRAFRGDSGEAQITVSQARNQIFFRTGSTGSSEVTSRLIDGTYPNYAQVIPNKSSTVVRVDTGELNQTVRAVSLFARDSANVLRIKAQADGLALSATTNEVGDSRAELAAEVEGNEIQIAFNARYVLDALASVAAEQVELRFDGPLSPGLIRIPDHDDYLYVIMPVRVAM</sequence>
<keyword evidence="8" id="KW-0238">DNA-binding</keyword>
<comment type="similarity">
    <text evidence="2 9">Belongs to the beta sliding clamp family.</text>
</comment>
<dbReference type="InterPro" id="IPR022634">
    <property type="entry name" value="DNA_polIII_beta_N"/>
</dbReference>
<feature type="domain" description="DNA polymerase III beta sliding clamp C-terminal" evidence="12">
    <location>
        <begin position="252"/>
        <end position="371"/>
    </location>
</feature>
<keyword evidence="4 9" id="KW-0808">Transferase</keyword>
<dbReference type="InterPro" id="IPR001001">
    <property type="entry name" value="DNA_polIII_beta"/>
</dbReference>
<dbReference type="GO" id="GO:0008408">
    <property type="term" value="F:3'-5' exonuclease activity"/>
    <property type="evidence" value="ECO:0007669"/>
    <property type="project" value="InterPro"/>
</dbReference>
<dbReference type="GO" id="GO:0009360">
    <property type="term" value="C:DNA polymerase III complex"/>
    <property type="evidence" value="ECO:0007669"/>
    <property type="project" value="InterPro"/>
</dbReference>
<feature type="domain" description="DNA polymerase III beta sliding clamp central" evidence="11">
    <location>
        <begin position="131"/>
        <end position="249"/>
    </location>
</feature>